<accession>A0A5J6MW18</accession>
<evidence type="ECO:0000313" key="2">
    <source>
        <dbReference type="Proteomes" id="UP000325797"/>
    </source>
</evidence>
<name>A0A5J6MW18_9PROT</name>
<evidence type="ECO:0000313" key="1">
    <source>
        <dbReference type="EMBL" id="QEX21333.1"/>
    </source>
</evidence>
<dbReference type="Proteomes" id="UP000325797">
    <property type="component" value="Chromosome"/>
</dbReference>
<proteinExistence type="predicted"/>
<dbReference type="KEGG" id="hadh:FRZ61_12580"/>
<organism evidence="1 2">
    <name type="scientific">Hypericibacter adhaerens</name>
    <dbReference type="NCBI Taxonomy" id="2602016"/>
    <lineage>
        <taxon>Bacteria</taxon>
        <taxon>Pseudomonadati</taxon>
        <taxon>Pseudomonadota</taxon>
        <taxon>Alphaproteobacteria</taxon>
        <taxon>Rhodospirillales</taxon>
        <taxon>Dongiaceae</taxon>
        <taxon>Hypericibacter</taxon>
    </lineage>
</organism>
<sequence length="102" mass="11508">MPHPLLAGMATVRRNAVKGKDKGEAPWETRCLDEAHKFALSCAELRQSNPYGRPTLEVVIADLTTELWDRGFSQSEIKSAFERALHDLPQYAAGEDRRGDRR</sequence>
<keyword evidence="2" id="KW-1185">Reference proteome</keyword>
<protein>
    <submittedName>
        <fullName evidence="1">Uncharacterized protein</fullName>
    </submittedName>
</protein>
<dbReference type="AlphaFoldDB" id="A0A5J6MW18"/>
<reference evidence="1 2" key="1">
    <citation type="submission" date="2019-08" db="EMBL/GenBank/DDBJ databases">
        <title>Hyperibacter terrae gen. nov., sp. nov. and Hyperibacter viscosus sp. nov., two new members in the family Rhodospirillaceae isolated from the rhizosphere of Hypericum perforatum.</title>
        <authorList>
            <person name="Noviana Z."/>
        </authorList>
    </citation>
    <scope>NUCLEOTIDE SEQUENCE [LARGE SCALE GENOMIC DNA]</scope>
    <source>
        <strain evidence="1 2">R5959</strain>
    </source>
</reference>
<gene>
    <name evidence="1" type="ORF">FRZ61_12580</name>
</gene>
<dbReference type="EMBL" id="CP042582">
    <property type="protein sequence ID" value="QEX21333.1"/>
    <property type="molecule type" value="Genomic_DNA"/>
</dbReference>